<protein>
    <submittedName>
        <fullName evidence="2">Helix-turn-helix domain-containing protein</fullName>
    </submittedName>
</protein>
<gene>
    <name evidence="2" type="ORF">L1785_13555</name>
</gene>
<name>A0AA41QH58_9MICO</name>
<evidence type="ECO:0000259" key="1">
    <source>
        <dbReference type="PROSITE" id="PS50943"/>
    </source>
</evidence>
<accession>A0AA41QH58</accession>
<dbReference type="RefSeq" id="WP_236089802.1">
    <property type="nucleotide sequence ID" value="NZ_JAKGSG010000036.1"/>
</dbReference>
<dbReference type="SUPFAM" id="SSF47413">
    <property type="entry name" value="lambda repressor-like DNA-binding domains"/>
    <property type="match status" value="1"/>
</dbReference>
<sequence>MTEVANAARVRRPLIVERRRVVGLTQEALAAVLGVQRCTVARWETGATEPMLWVRPRLAASLGLTLEELHAILEEPGR</sequence>
<dbReference type="Pfam" id="PF01381">
    <property type="entry name" value="HTH_3"/>
    <property type="match status" value="1"/>
</dbReference>
<reference evidence="2" key="1">
    <citation type="submission" date="2022-01" db="EMBL/GenBank/DDBJ databases">
        <title>Antribacter sp. nov., isolated from Guizhou of China.</title>
        <authorList>
            <person name="Chengliang C."/>
            <person name="Ya Z."/>
        </authorList>
    </citation>
    <scope>NUCLEOTIDE SEQUENCE</scope>
    <source>
        <strain evidence="2">KLBMP 9083</strain>
    </source>
</reference>
<evidence type="ECO:0000313" key="2">
    <source>
        <dbReference type="EMBL" id="MCF4122004.1"/>
    </source>
</evidence>
<evidence type="ECO:0000313" key="3">
    <source>
        <dbReference type="Proteomes" id="UP001165405"/>
    </source>
</evidence>
<dbReference type="SMART" id="SM00530">
    <property type="entry name" value="HTH_XRE"/>
    <property type="match status" value="1"/>
</dbReference>
<dbReference type="AlphaFoldDB" id="A0AA41QH58"/>
<comment type="caution">
    <text evidence="2">The sequence shown here is derived from an EMBL/GenBank/DDBJ whole genome shotgun (WGS) entry which is preliminary data.</text>
</comment>
<dbReference type="CDD" id="cd00093">
    <property type="entry name" value="HTH_XRE"/>
    <property type="match status" value="1"/>
</dbReference>
<dbReference type="PROSITE" id="PS50943">
    <property type="entry name" value="HTH_CROC1"/>
    <property type="match status" value="1"/>
</dbReference>
<dbReference type="Gene3D" id="1.10.260.40">
    <property type="entry name" value="lambda repressor-like DNA-binding domains"/>
    <property type="match status" value="1"/>
</dbReference>
<proteinExistence type="predicted"/>
<dbReference type="InterPro" id="IPR001387">
    <property type="entry name" value="Cro/C1-type_HTH"/>
</dbReference>
<dbReference type="InterPro" id="IPR010982">
    <property type="entry name" value="Lambda_DNA-bd_dom_sf"/>
</dbReference>
<dbReference type="Proteomes" id="UP001165405">
    <property type="component" value="Unassembled WGS sequence"/>
</dbReference>
<feature type="domain" description="HTH cro/C1-type" evidence="1">
    <location>
        <begin position="15"/>
        <end position="69"/>
    </location>
</feature>
<dbReference type="GO" id="GO:0003677">
    <property type="term" value="F:DNA binding"/>
    <property type="evidence" value="ECO:0007669"/>
    <property type="project" value="InterPro"/>
</dbReference>
<organism evidence="2 3">
    <name type="scientific">Antribacter soli</name>
    <dbReference type="NCBI Taxonomy" id="2910976"/>
    <lineage>
        <taxon>Bacteria</taxon>
        <taxon>Bacillati</taxon>
        <taxon>Actinomycetota</taxon>
        <taxon>Actinomycetes</taxon>
        <taxon>Micrococcales</taxon>
        <taxon>Promicromonosporaceae</taxon>
        <taxon>Antribacter</taxon>
    </lineage>
</organism>
<keyword evidence="3" id="KW-1185">Reference proteome</keyword>
<dbReference type="EMBL" id="JAKGSG010000036">
    <property type="protein sequence ID" value="MCF4122004.1"/>
    <property type="molecule type" value="Genomic_DNA"/>
</dbReference>